<dbReference type="EMBL" id="JBGFUD010016124">
    <property type="protein sequence ID" value="MFH4984249.1"/>
    <property type="molecule type" value="Genomic_DNA"/>
</dbReference>
<dbReference type="InterPro" id="IPR041966">
    <property type="entry name" value="LOTUS-like"/>
</dbReference>
<dbReference type="Proteomes" id="UP001608902">
    <property type="component" value="Unassembled WGS sequence"/>
</dbReference>
<dbReference type="AlphaFoldDB" id="A0ABD6F0V7"/>
<proteinExistence type="predicted"/>
<protein>
    <submittedName>
        <fullName evidence="1">Uncharacterized protein</fullName>
    </submittedName>
</protein>
<name>A0ABD6F0V7_9BILA</name>
<reference evidence="1 2" key="1">
    <citation type="submission" date="2024-08" db="EMBL/GenBank/DDBJ databases">
        <title>Gnathostoma spinigerum genome.</title>
        <authorList>
            <person name="Gonzalez-Bertolin B."/>
            <person name="Monzon S."/>
            <person name="Zaballos A."/>
            <person name="Jimenez P."/>
            <person name="Dekumyoy P."/>
            <person name="Varona S."/>
            <person name="Cuesta I."/>
            <person name="Sumanam S."/>
            <person name="Adisakwattana P."/>
            <person name="Gasser R.B."/>
            <person name="Hernandez-Gonzalez A."/>
            <person name="Young N.D."/>
            <person name="Perteguer M.J."/>
        </authorList>
    </citation>
    <scope>NUCLEOTIDE SEQUENCE [LARGE SCALE GENOMIC DNA]</scope>
    <source>
        <strain evidence="1">AL3</strain>
        <tissue evidence="1">Liver</tissue>
    </source>
</reference>
<evidence type="ECO:0000313" key="2">
    <source>
        <dbReference type="Proteomes" id="UP001608902"/>
    </source>
</evidence>
<gene>
    <name evidence="1" type="ORF">AB6A40_010958</name>
</gene>
<sequence>MESGDEISSRLNSILAAEKHGLTSEELISQYKYMWGTDLRSMKNKSSDLKSMIRNLPKAPVLKDDRWFANDCEELHDMIKLVKETKSKNKAWRSSSKKKCDVCKDITKKDHNAFNTKIESKSGKLDKVLLDCKKPPSIAGCRKSQPILPEKSVQFSHSSKIGPPINLPSLEQRPSFSAKGQERLVTLINLLGGECRLNELKRQYFKQYQVALDLREIRRLSGIGDKDQRTEEELLKDFLTGRAVMDNSVNPLFTTVSDDEYYASDDDVELCDDPVDHGTLTVSRTSNIEAHLVSFLIVFT</sequence>
<comment type="caution">
    <text evidence="1">The sequence shown here is derived from an EMBL/GenBank/DDBJ whole genome shotgun (WGS) entry which is preliminary data.</text>
</comment>
<dbReference type="Gene3D" id="3.30.420.610">
    <property type="entry name" value="LOTUS domain-like"/>
    <property type="match status" value="1"/>
</dbReference>
<organism evidence="1 2">
    <name type="scientific">Gnathostoma spinigerum</name>
    <dbReference type="NCBI Taxonomy" id="75299"/>
    <lineage>
        <taxon>Eukaryota</taxon>
        <taxon>Metazoa</taxon>
        <taxon>Ecdysozoa</taxon>
        <taxon>Nematoda</taxon>
        <taxon>Chromadorea</taxon>
        <taxon>Rhabditida</taxon>
        <taxon>Spirurina</taxon>
        <taxon>Gnathostomatomorpha</taxon>
        <taxon>Gnathostomatoidea</taxon>
        <taxon>Gnathostomatidae</taxon>
        <taxon>Gnathostoma</taxon>
    </lineage>
</organism>
<keyword evidence="2" id="KW-1185">Reference proteome</keyword>
<evidence type="ECO:0000313" key="1">
    <source>
        <dbReference type="EMBL" id="MFH4984249.1"/>
    </source>
</evidence>
<accession>A0ABD6F0V7</accession>